<proteinExistence type="predicted"/>
<sequence length="74" mass="8287">RMAIDPETDRLVVGALVGRARANVYEKVRAFWLLEQMDPRRPRAAEDVHVAIDALIWCAWDEGRPEAAQGEAAS</sequence>
<dbReference type="EMBL" id="LR796982">
    <property type="protein sequence ID" value="CAB4179715.1"/>
    <property type="molecule type" value="Genomic_DNA"/>
</dbReference>
<name>A0A6J5QF20_9CAUD</name>
<feature type="non-terminal residue" evidence="1">
    <location>
        <position position="1"/>
    </location>
</feature>
<accession>A0A6J5QF20</accession>
<protein>
    <submittedName>
        <fullName evidence="1">Uncharacterized protein</fullName>
    </submittedName>
</protein>
<gene>
    <name evidence="1" type="ORF">UFOVP1023_59</name>
</gene>
<reference evidence="1" key="1">
    <citation type="submission" date="2020-05" db="EMBL/GenBank/DDBJ databases">
        <authorList>
            <person name="Chiriac C."/>
            <person name="Salcher M."/>
            <person name="Ghai R."/>
            <person name="Kavagutti S V."/>
        </authorList>
    </citation>
    <scope>NUCLEOTIDE SEQUENCE</scope>
</reference>
<organism evidence="1">
    <name type="scientific">uncultured Caudovirales phage</name>
    <dbReference type="NCBI Taxonomy" id="2100421"/>
    <lineage>
        <taxon>Viruses</taxon>
        <taxon>Duplodnaviria</taxon>
        <taxon>Heunggongvirae</taxon>
        <taxon>Uroviricota</taxon>
        <taxon>Caudoviricetes</taxon>
        <taxon>Peduoviridae</taxon>
        <taxon>Maltschvirus</taxon>
        <taxon>Maltschvirus maltsch</taxon>
    </lineage>
</organism>
<evidence type="ECO:0000313" key="1">
    <source>
        <dbReference type="EMBL" id="CAB4179715.1"/>
    </source>
</evidence>